<sequence>MRFALFLAAAATAIGLSSAAGSAEERPLKVVGPWEIGGIDPAQSGYVFSRLQVAETLVSADPTGKLVPALAEQWSVSEDGLTWRFRIRAGATFHDGKPVTAEAAAASLRQAQAGVGVLTQVPISDIAAEGQDVVLRLGKPFAALPAYLVNFGNIILAPASYDASGKVTRIIGSGPYKVKSLTPPLKLELEASGNWWGGAPEIGVVSYLAVGQGETRAIMAESGEADLVFSMLPVSVERLKRDPQLEVKIATIPRTRILKVNAGSPFFDDVEERQAISYAIDRAGITKAILRNPDLEATQLFPPALVGWHVSDLPPLEHDPDAARRLLAEAGWELGSDGILEQDGRRFSVTLLTYSNWPELPPIATVLQAQLREVGIDVKVSVGNSSEIPSRHRDGTLEMGLISRLYSIVPDPTGTLLQDYGPGGSDWGAMGWSNEELQALVDKLVATSDLEERAPLQRRAVEILQEELPGIPITWSELAIIANERITGVQVDPLEVNYGLASIRWAE</sequence>
<dbReference type="InterPro" id="IPR030678">
    <property type="entry name" value="Peptide/Ni-bd"/>
</dbReference>
<dbReference type="EMBL" id="JAOCZP010000001">
    <property type="protein sequence ID" value="MCT7373664.1"/>
    <property type="molecule type" value="Genomic_DNA"/>
</dbReference>
<keyword evidence="6" id="KW-1185">Reference proteome</keyword>
<dbReference type="PIRSF" id="PIRSF002741">
    <property type="entry name" value="MppA"/>
    <property type="match status" value="1"/>
</dbReference>
<proteinExistence type="inferred from homology"/>
<keyword evidence="3" id="KW-0732">Signal</keyword>
<name>A0ABT2LI56_9HYPH</name>
<comment type="subcellular location">
    <subcellularLocation>
        <location evidence="1">Periplasm</location>
    </subcellularLocation>
</comment>
<dbReference type="Pfam" id="PF00496">
    <property type="entry name" value="SBP_bac_5"/>
    <property type="match status" value="1"/>
</dbReference>
<dbReference type="Gene3D" id="3.40.190.10">
    <property type="entry name" value="Periplasmic binding protein-like II"/>
    <property type="match status" value="1"/>
</dbReference>
<protein>
    <submittedName>
        <fullName evidence="5">ABC transporter substrate-binding protein</fullName>
    </submittedName>
</protein>
<dbReference type="PANTHER" id="PTHR30290:SF83">
    <property type="entry name" value="ABC TRANSPORTER SUBSTRATE-BINDING PROTEIN"/>
    <property type="match status" value="1"/>
</dbReference>
<dbReference type="RefSeq" id="WP_260899993.1">
    <property type="nucleotide sequence ID" value="NZ_JAOCZP010000001.1"/>
</dbReference>
<dbReference type="SUPFAM" id="SSF53850">
    <property type="entry name" value="Periplasmic binding protein-like II"/>
    <property type="match status" value="1"/>
</dbReference>
<dbReference type="InterPro" id="IPR039424">
    <property type="entry name" value="SBP_5"/>
</dbReference>
<gene>
    <name evidence="5" type="ORF">N5A92_01195</name>
</gene>
<dbReference type="InterPro" id="IPR000914">
    <property type="entry name" value="SBP_5_dom"/>
</dbReference>
<dbReference type="Gene3D" id="3.10.105.10">
    <property type="entry name" value="Dipeptide-binding Protein, Domain 3"/>
    <property type="match status" value="1"/>
</dbReference>
<feature type="domain" description="Solute-binding protein family 5" evidence="4">
    <location>
        <begin position="65"/>
        <end position="424"/>
    </location>
</feature>
<organism evidence="5 6">
    <name type="scientific">Chelativorans salis</name>
    <dbReference type="NCBI Taxonomy" id="2978478"/>
    <lineage>
        <taxon>Bacteria</taxon>
        <taxon>Pseudomonadati</taxon>
        <taxon>Pseudomonadota</taxon>
        <taxon>Alphaproteobacteria</taxon>
        <taxon>Hyphomicrobiales</taxon>
        <taxon>Phyllobacteriaceae</taxon>
        <taxon>Chelativorans</taxon>
    </lineage>
</organism>
<comment type="similarity">
    <text evidence="2">Belongs to the bacterial solute-binding protein 5 family.</text>
</comment>
<dbReference type="Proteomes" id="UP001320831">
    <property type="component" value="Unassembled WGS sequence"/>
</dbReference>
<evidence type="ECO:0000313" key="6">
    <source>
        <dbReference type="Proteomes" id="UP001320831"/>
    </source>
</evidence>
<evidence type="ECO:0000256" key="3">
    <source>
        <dbReference type="SAM" id="SignalP"/>
    </source>
</evidence>
<comment type="caution">
    <text evidence="5">The sequence shown here is derived from an EMBL/GenBank/DDBJ whole genome shotgun (WGS) entry which is preliminary data.</text>
</comment>
<feature type="chain" id="PRO_5047136346" evidence="3">
    <location>
        <begin position="23"/>
        <end position="507"/>
    </location>
</feature>
<reference evidence="5 6" key="1">
    <citation type="submission" date="2022-09" db="EMBL/GenBank/DDBJ databases">
        <title>Chelativorans salina sp. nov., a novel slightly halophilic bacterium isolated from a saline lake sediment enrichment.</title>
        <authorList>
            <person name="Gao L."/>
            <person name="Fang B.-Z."/>
            <person name="Li W.-J."/>
        </authorList>
    </citation>
    <scope>NUCLEOTIDE SEQUENCE [LARGE SCALE GENOMIC DNA]</scope>
    <source>
        <strain evidence="5 6">EGI FJ00035</strain>
    </source>
</reference>
<evidence type="ECO:0000256" key="1">
    <source>
        <dbReference type="ARBA" id="ARBA00004418"/>
    </source>
</evidence>
<evidence type="ECO:0000313" key="5">
    <source>
        <dbReference type="EMBL" id="MCT7373664.1"/>
    </source>
</evidence>
<feature type="signal peptide" evidence="3">
    <location>
        <begin position="1"/>
        <end position="22"/>
    </location>
</feature>
<dbReference type="CDD" id="cd08490">
    <property type="entry name" value="PBP2_NikA_DppA_OppA_like_3"/>
    <property type="match status" value="1"/>
</dbReference>
<accession>A0ABT2LI56</accession>
<evidence type="ECO:0000256" key="2">
    <source>
        <dbReference type="ARBA" id="ARBA00005695"/>
    </source>
</evidence>
<evidence type="ECO:0000259" key="4">
    <source>
        <dbReference type="Pfam" id="PF00496"/>
    </source>
</evidence>
<dbReference type="PANTHER" id="PTHR30290">
    <property type="entry name" value="PERIPLASMIC BINDING COMPONENT OF ABC TRANSPORTER"/>
    <property type="match status" value="1"/>
</dbReference>